<comment type="caution">
    <text evidence="1">The sequence shown here is derived from an EMBL/GenBank/DDBJ whole genome shotgun (WGS) entry which is preliminary data.</text>
</comment>
<protein>
    <recommendedName>
        <fullName evidence="3">Tetratricopeptide repeat protein</fullName>
    </recommendedName>
</protein>
<evidence type="ECO:0000313" key="2">
    <source>
        <dbReference type="Proteomes" id="UP000677918"/>
    </source>
</evidence>
<organism evidence="1 2">
    <name type="scientific">Xylanibacillus composti</name>
    <dbReference type="NCBI Taxonomy" id="1572762"/>
    <lineage>
        <taxon>Bacteria</taxon>
        <taxon>Bacillati</taxon>
        <taxon>Bacillota</taxon>
        <taxon>Bacilli</taxon>
        <taxon>Bacillales</taxon>
        <taxon>Paenibacillaceae</taxon>
        <taxon>Xylanibacillus</taxon>
    </lineage>
</organism>
<dbReference type="EMBL" id="BOVK01000094">
    <property type="protein sequence ID" value="GIQ71462.1"/>
    <property type="molecule type" value="Genomic_DNA"/>
</dbReference>
<dbReference type="AlphaFoldDB" id="A0A8J4H5S1"/>
<reference evidence="1" key="1">
    <citation type="submission" date="2021-04" db="EMBL/GenBank/DDBJ databases">
        <title>Draft genome sequence of Xylanibacillus composti strain K13.</title>
        <authorList>
            <person name="Uke A."/>
            <person name="Chhe C."/>
            <person name="Baramee S."/>
            <person name="Kosugi A."/>
        </authorList>
    </citation>
    <scope>NUCLEOTIDE SEQUENCE</scope>
    <source>
        <strain evidence="1">K13</strain>
    </source>
</reference>
<gene>
    <name evidence="1" type="ORF">XYCOK13_42860</name>
</gene>
<dbReference type="InterPro" id="IPR011990">
    <property type="entry name" value="TPR-like_helical_dom_sf"/>
</dbReference>
<evidence type="ECO:0000313" key="1">
    <source>
        <dbReference type="EMBL" id="GIQ71462.1"/>
    </source>
</evidence>
<accession>A0A8J4H5S1</accession>
<sequence length="312" mass="34744">MTVAALSVCLLVLLAWWAYEQWRAPYPLPELDNGTDWSAFRLAFDDERASYAILQAAEGQQPEPPELPLADETSADAAYVYGVLTGDAAYLQAAVAFHPGHLGYSTAMRQAMIANDQHEELIAFLQSLLRDSKDFEPEIRLQLALAYVDQLQDPSLGTASLGQLSYQSIEEANVILEQHPHDWMGHFLRGINNLYWPVGLQRIEKSIQDLSYCVAVAKRHADQELVMWPMAYAALGDALVKGGSVEEGFAVWKEGAAAYPEYEPLQERVLAGISQAEELVGDIRGMEQFQRPTPELTDISVIWRQPLAGERP</sequence>
<dbReference type="Gene3D" id="1.25.40.10">
    <property type="entry name" value="Tetratricopeptide repeat domain"/>
    <property type="match status" value="1"/>
</dbReference>
<name>A0A8J4H5S1_9BACL</name>
<proteinExistence type="predicted"/>
<keyword evidence="2" id="KW-1185">Reference proteome</keyword>
<dbReference type="Proteomes" id="UP000677918">
    <property type="component" value="Unassembled WGS sequence"/>
</dbReference>
<evidence type="ECO:0008006" key="3">
    <source>
        <dbReference type="Google" id="ProtNLM"/>
    </source>
</evidence>